<dbReference type="Proteomes" id="UP001139000">
    <property type="component" value="Unassembled WGS sequence"/>
</dbReference>
<dbReference type="AlphaFoldDB" id="A0A9X1TBK4"/>
<reference evidence="1" key="1">
    <citation type="submission" date="2021-12" db="EMBL/GenBank/DDBJ databases">
        <title>Novel species in genus Dyadobacter.</title>
        <authorList>
            <person name="Ma C."/>
        </authorList>
    </citation>
    <scope>NUCLEOTIDE SEQUENCE</scope>
    <source>
        <strain evidence="1">LJ419</strain>
    </source>
</reference>
<keyword evidence="2" id="KW-1185">Reference proteome</keyword>
<protein>
    <submittedName>
        <fullName evidence="1">Uncharacterized protein</fullName>
    </submittedName>
</protein>
<organism evidence="1 2">
    <name type="scientific">Dyadobacter chenwenxiniae</name>
    <dbReference type="NCBI Taxonomy" id="2906456"/>
    <lineage>
        <taxon>Bacteria</taxon>
        <taxon>Pseudomonadati</taxon>
        <taxon>Bacteroidota</taxon>
        <taxon>Cytophagia</taxon>
        <taxon>Cytophagales</taxon>
        <taxon>Spirosomataceae</taxon>
        <taxon>Dyadobacter</taxon>
    </lineage>
</organism>
<name>A0A9X1TBK4_9BACT</name>
<dbReference type="EMBL" id="JAJTTC010000001">
    <property type="protein sequence ID" value="MCF0059891.1"/>
    <property type="molecule type" value="Genomic_DNA"/>
</dbReference>
<evidence type="ECO:0000313" key="2">
    <source>
        <dbReference type="Proteomes" id="UP001139000"/>
    </source>
</evidence>
<evidence type="ECO:0000313" key="1">
    <source>
        <dbReference type="EMBL" id="MCF0059891.1"/>
    </source>
</evidence>
<dbReference type="RefSeq" id="WP_234652142.1">
    <property type="nucleotide sequence ID" value="NZ_CP094997.1"/>
</dbReference>
<comment type="caution">
    <text evidence="1">The sequence shown here is derived from an EMBL/GenBank/DDBJ whole genome shotgun (WGS) entry which is preliminary data.</text>
</comment>
<sequence>METIAQEAKRLLEPIPEDQWTTKDFTDRKSKCCAFGHYSRLNSSDDNNFSIANCSEYRGRLGELQHSIYVFTKGEYSLIGVNDGASPYPQPTPKQRVLALLNDMIKAGY</sequence>
<gene>
    <name evidence="1" type="ORF">LXM26_00190</name>
</gene>
<proteinExistence type="predicted"/>
<accession>A0A9X1TBK4</accession>